<sequence length="204" mass="22545">MAKTGEAEQERRVVELDVAASQARSEPAKALAMPTDASPSPTMLETRFLLFFSAQSAAEDEQQLLAAFLATGGASQRALTQKLLVSASVSDFPRLLQFFLRVMMAAHARSHEKSSVECCCRRNPLGECISYEKEEGGGASVVFKLPESFHSCLATHYGSVKRLKCEEVWHGDHMAYRCRTRVCDHMGLNTQTRSTLEGRSPEQD</sequence>
<comment type="caution">
    <text evidence="2">The sequence shown here is derived from an EMBL/GenBank/DDBJ whole genome shotgun (WGS) entry which is preliminary data.</text>
</comment>
<dbReference type="EMBL" id="JAGDFL010000618">
    <property type="protein sequence ID" value="KAG7384004.1"/>
    <property type="molecule type" value="Genomic_DNA"/>
</dbReference>
<dbReference type="AlphaFoldDB" id="A0A8T1VWR1"/>
<keyword evidence="3" id="KW-1185">Reference proteome</keyword>
<evidence type="ECO:0000313" key="2">
    <source>
        <dbReference type="EMBL" id="KAG7384004.1"/>
    </source>
</evidence>
<feature type="region of interest" description="Disordered" evidence="1">
    <location>
        <begin position="1"/>
        <end position="20"/>
    </location>
</feature>
<feature type="compositionally biased region" description="Basic and acidic residues" evidence="1">
    <location>
        <begin position="1"/>
        <end position="15"/>
    </location>
</feature>
<proteinExistence type="predicted"/>
<dbReference type="OrthoDB" id="15304at2759"/>
<protein>
    <submittedName>
        <fullName evidence="2">Uncharacterized protein</fullName>
    </submittedName>
</protein>
<reference evidence="2" key="1">
    <citation type="submission" date="2021-02" db="EMBL/GenBank/DDBJ databases">
        <authorList>
            <person name="Palmer J.M."/>
        </authorList>
    </citation>
    <scope>NUCLEOTIDE SEQUENCE</scope>
    <source>
        <strain evidence="2">SCRP23</strain>
    </source>
</reference>
<gene>
    <name evidence="2" type="ORF">PHYBOEH_009668</name>
</gene>
<accession>A0A8T1VWR1</accession>
<evidence type="ECO:0000313" key="3">
    <source>
        <dbReference type="Proteomes" id="UP000693981"/>
    </source>
</evidence>
<name>A0A8T1VWR1_9STRA</name>
<organism evidence="2 3">
    <name type="scientific">Phytophthora boehmeriae</name>
    <dbReference type="NCBI Taxonomy" id="109152"/>
    <lineage>
        <taxon>Eukaryota</taxon>
        <taxon>Sar</taxon>
        <taxon>Stramenopiles</taxon>
        <taxon>Oomycota</taxon>
        <taxon>Peronosporomycetes</taxon>
        <taxon>Peronosporales</taxon>
        <taxon>Peronosporaceae</taxon>
        <taxon>Phytophthora</taxon>
    </lineage>
</organism>
<dbReference type="Proteomes" id="UP000693981">
    <property type="component" value="Unassembled WGS sequence"/>
</dbReference>
<evidence type="ECO:0000256" key="1">
    <source>
        <dbReference type="SAM" id="MobiDB-lite"/>
    </source>
</evidence>